<organism evidence="2 3">
    <name type="scientific">Xylanibacter ruminicola</name>
    <name type="common">Prevotella ruminicola</name>
    <dbReference type="NCBI Taxonomy" id="839"/>
    <lineage>
        <taxon>Bacteria</taxon>
        <taxon>Pseudomonadati</taxon>
        <taxon>Bacteroidota</taxon>
        <taxon>Bacteroidia</taxon>
        <taxon>Bacteroidales</taxon>
        <taxon>Prevotellaceae</taxon>
        <taxon>Xylanibacter</taxon>
    </lineage>
</organism>
<keyword evidence="1" id="KW-1133">Transmembrane helix</keyword>
<dbReference type="Pfam" id="PF06961">
    <property type="entry name" value="DUF1294"/>
    <property type="match status" value="1"/>
</dbReference>
<dbReference type="Proteomes" id="UP000763088">
    <property type="component" value="Unassembled WGS sequence"/>
</dbReference>
<name>A0A928GI07_XYLRU</name>
<reference evidence="2" key="1">
    <citation type="submission" date="2019-04" db="EMBL/GenBank/DDBJ databases">
        <title>Evolution of Biomass-Degrading Anaerobic Consortia Revealed by Metagenomics.</title>
        <authorList>
            <person name="Peng X."/>
        </authorList>
    </citation>
    <scope>NUCLEOTIDE SEQUENCE</scope>
    <source>
        <strain evidence="2">SIG141</strain>
    </source>
</reference>
<keyword evidence="1" id="KW-0472">Membrane</keyword>
<evidence type="ECO:0000313" key="3">
    <source>
        <dbReference type="Proteomes" id="UP000763088"/>
    </source>
</evidence>
<feature type="transmembrane region" description="Helical" evidence="1">
    <location>
        <begin position="34"/>
        <end position="52"/>
    </location>
</feature>
<protein>
    <submittedName>
        <fullName evidence="2">DUF1294 domain-containing protein</fullName>
    </submittedName>
</protein>
<feature type="transmembrane region" description="Helical" evidence="1">
    <location>
        <begin position="64"/>
        <end position="84"/>
    </location>
</feature>
<dbReference type="InterPro" id="IPR010718">
    <property type="entry name" value="DUF1294"/>
</dbReference>
<gene>
    <name evidence="2" type="ORF">E7102_09880</name>
</gene>
<sequence>MLLYYIVGVNILAFLVYGIDKWQAKKGKWRISEATLLLLAIIGGSIGAWLGMKVWHHKTMHKKFKYGVPAILIIQIILIGYSNFTPNVSPSSDVQMEDTLRTITAEMAFEGVNNYCHKEYDWSVAKDNPDIMYLQMGEETDSTYQVVFRSYTGAFVHFYIDKTNGTTKMVEKVPSLNVEEDAGTINLFDYL</sequence>
<keyword evidence="1" id="KW-0812">Transmembrane</keyword>
<dbReference type="EMBL" id="SUYD01000011">
    <property type="protein sequence ID" value="MBE6266764.1"/>
    <property type="molecule type" value="Genomic_DNA"/>
</dbReference>
<evidence type="ECO:0000313" key="2">
    <source>
        <dbReference type="EMBL" id="MBE6266764.1"/>
    </source>
</evidence>
<accession>A0A928GI07</accession>
<comment type="caution">
    <text evidence="2">The sequence shown here is derived from an EMBL/GenBank/DDBJ whole genome shotgun (WGS) entry which is preliminary data.</text>
</comment>
<evidence type="ECO:0000256" key="1">
    <source>
        <dbReference type="SAM" id="Phobius"/>
    </source>
</evidence>
<dbReference type="AlphaFoldDB" id="A0A928GI07"/>
<proteinExistence type="predicted"/>